<protein>
    <submittedName>
        <fullName evidence="1">Uncharacterized protein</fullName>
    </submittedName>
</protein>
<name>A0A7D9EUI7_PARCT</name>
<proteinExistence type="predicted"/>
<reference evidence="1" key="1">
    <citation type="submission" date="2020-04" db="EMBL/GenBank/DDBJ databases">
        <authorList>
            <person name="Alioto T."/>
            <person name="Alioto T."/>
            <person name="Gomez Garrido J."/>
        </authorList>
    </citation>
    <scope>NUCLEOTIDE SEQUENCE</scope>
    <source>
        <strain evidence="1">A484AB</strain>
    </source>
</reference>
<dbReference type="Proteomes" id="UP001152795">
    <property type="component" value="Unassembled WGS sequence"/>
</dbReference>
<keyword evidence="2" id="KW-1185">Reference proteome</keyword>
<gene>
    <name evidence="1" type="ORF">PACLA_8A023270</name>
</gene>
<feature type="non-terminal residue" evidence="1">
    <location>
        <position position="323"/>
    </location>
</feature>
<accession>A0A7D9EUI7</accession>
<comment type="caution">
    <text evidence="1">The sequence shown here is derived from an EMBL/GenBank/DDBJ whole genome shotgun (WGS) entry which is preliminary data.</text>
</comment>
<evidence type="ECO:0000313" key="2">
    <source>
        <dbReference type="Proteomes" id="UP001152795"/>
    </source>
</evidence>
<evidence type="ECO:0000313" key="1">
    <source>
        <dbReference type="EMBL" id="CAB4018020.1"/>
    </source>
</evidence>
<dbReference type="AlphaFoldDB" id="A0A7D9EUI7"/>
<organism evidence="1 2">
    <name type="scientific">Paramuricea clavata</name>
    <name type="common">Red gorgonian</name>
    <name type="synonym">Violescent sea-whip</name>
    <dbReference type="NCBI Taxonomy" id="317549"/>
    <lineage>
        <taxon>Eukaryota</taxon>
        <taxon>Metazoa</taxon>
        <taxon>Cnidaria</taxon>
        <taxon>Anthozoa</taxon>
        <taxon>Octocorallia</taxon>
        <taxon>Malacalcyonacea</taxon>
        <taxon>Plexauridae</taxon>
        <taxon>Paramuricea</taxon>
    </lineage>
</organism>
<feature type="non-terminal residue" evidence="1">
    <location>
        <position position="1"/>
    </location>
</feature>
<sequence length="323" mass="37355">KFQRKNSSYRYIEKVQKLSDKTIPLITYVARMKSDLYKSSDILFQNLWMEIIRAQRDSCSLSEHLTLLVINQLQKTSGLEIIILFNGKGEYEMVTSLTRLIESISDISAHMSSSFTSTPNSLAKCFTNESFAMSLCSWAFINIIISICKSLLIDGAGFSHWLRMHRKDRFLSKERLSADNYNKLHVSAEKSEDPYYFTIVVVVPDIADEQKQLNKRGIRITGVRVEIYYLKGTKAVMAHLNNFRSLNNFTENLKLVSIYMMRNKRRLMYIRCIYYKPRSQANTARILEYLPDTTKRLINFVCGTTTIGEAIHMHQPGTAFAIF</sequence>
<dbReference type="EMBL" id="CACRXK020009815">
    <property type="protein sequence ID" value="CAB4018020.1"/>
    <property type="molecule type" value="Genomic_DNA"/>
</dbReference>